<dbReference type="eggNOG" id="ENOG5031R29">
    <property type="taxonomic scope" value="Bacteria"/>
</dbReference>
<sequence length="139" mass="14741">MPVPTGALARLLPASGKRLTAQQRGSSDDGAALCDIRVDGDSVLIVSSERISMGDSAGHILRSRLSIQQQKSAEGDSIAYADRAAVSLVKCRGSDVQQEDISTLVKILEPARRNESAVKDLITGYTASLRKQHPCHAAS</sequence>
<protein>
    <submittedName>
        <fullName evidence="1">Uncharacterized protein</fullName>
    </submittedName>
</protein>
<dbReference type="STRING" id="1214242.B446_26755"/>
<dbReference type="KEGG" id="sci:B446_26755"/>
<organism evidence="1 2">
    <name type="scientific">Streptomyces collinus (strain DSM 40733 / Tue 365)</name>
    <dbReference type="NCBI Taxonomy" id="1214242"/>
    <lineage>
        <taxon>Bacteria</taxon>
        <taxon>Bacillati</taxon>
        <taxon>Actinomycetota</taxon>
        <taxon>Actinomycetes</taxon>
        <taxon>Kitasatosporales</taxon>
        <taxon>Streptomycetaceae</taxon>
        <taxon>Streptomyces</taxon>
    </lineage>
</organism>
<keyword evidence="2" id="KW-1185">Reference proteome</keyword>
<dbReference type="AlphaFoldDB" id="S5VAL2"/>
<gene>
    <name evidence="1" type="ORF">B446_26755</name>
</gene>
<reference evidence="1 2" key="2">
    <citation type="journal article" date="2013" name="J. Biotechnol.">
        <title>Complete genome sequence of the kirromycin producer Streptomyces collinus Tu 365 consisting of a linear chromosome and two linear plasmids.</title>
        <authorList>
            <person name="Ruckert C."/>
            <person name="Szczepanowski R."/>
            <person name="Albersmeier A."/>
            <person name="Goesmann A."/>
            <person name="Iftime D."/>
            <person name="Musiol E.M."/>
            <person name="Blin K."/>
            <person name="Wohlleben W."/>
            <person name="Puhler A."/>
            <person name="Kalinowski J."/>
            <person name="Weber T."/>
        </authorList>
    </citation>
    <scope>NUCLEOTIDE SEQUENCE [LARGE SCALE GENOMIC DNA]</scope>
    <source>
        <strain evidence="2">DSM 40733 / Tue 365</strain>
    </source>
</reference>
<name>S5VAL2_STRC3</name>
<dbReference type="EMBL" id="CP006259">
    <property type="protein sequence ID" value="AGS72159.1"/>
    <property type="molecule type" value="Genomic_DNA"/>
</dbReference>
<accession>S5VAL2</accession>
<dbReference type="Proteomes" id="UP000015423">
    <property type="component" value="Chromosome"/>
</dbReference>
<evidence type="ECO:0000313" key="1">
    <source>
        <dbReference type="EMBL" id="AGS72159.1"/>
    </source>
</evidence>
<evidence type="ECO:0000313" key="2">
    <source>
        <dbReference type="Proteomes" id="UP000015423"/>
    </source>
</evidence>
<reference evidence="2" key="1">
    <citation type="submission" date="2012-10" db="EMBL/GenBank/DDBJ databases">
        <title>The complete genome sequence of Streptomyces collinus Tu 365.</title>
        <authorList>
            <person name="Ruckert C."/>
            <person name="Szczepanowski R."/>
            <person name="Goesmann A."/>
            <person name="Pross E.K."/>
            <person name="Musiol E.M."/>
            <person name="Blin K."/>
            <person name="Wohlleben W."/>
            <person name="Puhler A."/>
            <person name="Weber T."/>
            <person name="Kalinowski J."/>
        </authorList>
    </citation>
    <scope>NUCLEOTIDE SEQUENCE [LARGE SCALE GENOMIC DNA]</scope>
    <source>
        <strain evidence="2">DSM 40733 / Tue 365</strain>
    </source>
</reference>
<proteinExistence type="predicted"/>
<dbReference type="HOGENOM" id="CLU_1843935_0_0_11"/>